<organism evidence="1 2">
    <name type="scientific">Diacronema lutheri</name>
    <name type="common">Unicellular marine alga</name>
    <name type="synonym">Monochrysis lutheri</name>
    <dbReference type="NCBI Taxonomy" id="2081491"/>
    <lineage>
        <taxon>Eukaryota</taxon>
        <taxon>Haptista</taxon>
        <taxon>Haptophyta</taxon>
        <taxon>Pavlovophyceae</taxon>
        <taxon>Pavlovales</taxon>
        <taxon>Pavlovaceae</taxon>
        <taxon>Diacronema</taxon>
    </lineage>
</organism>
<sequence>MEEGVRQGELTGGARERELNLVEDEFIAELFRLTRFADVDLVAGSVGLGRTPPGMGRVHGVSARAHRAPPPELEMSRQVWLSLSPAQQRRILAKTLACLSLPSVTYFQDAALFLLFVRPTLAPIVHSWVEHTLLDSLALAPSELTALHKVLIRVLYGVGGYARAAIAEALNPG</sequence>
<gene>
    <name evidence="1" type="ORF">KFE25_012584</name>
</gene>
<keyword evidence="2" id="KW-1185">Reference proteome</keyword>
<name>A0A8J5XAX9_DIALT</name>
<dbReference type="OrthoDB" id="10442545at2759"/>
<accession>A0A8J5XAX9</accession>
<dbReference type="EMBL" id="JAGTXO010000011">
    <property type="protein sequence ID" value="KAG8465221.1"/>
    <property type="molecule type" value="Genomic_DNA"/>
</dbReference>
<proteinExistence type="predicted"/>
<evidence type="ECO:0000313" key="2">
    <source>
        <dbReference type="Proteomes" id="UP000751190"/>
    </source>
</evidence>
<comment type="caution">
    <text evidence="1">The sequence shown here is derived from an EMBL/GenBank/DDBJ whole genome shotgun (WGS) entry which is preliminary data.</text>
</comment>
<evidence type="ECO:0000313" key="1">
    <source>
        <dbReference type="EMBL" id="KAG8465221.1"/>
    </source>
</evidence>
<dbReference type="AlphaFoldDB" id="A0A8J5XAX9"/>
<reference evidence="1" key="1">
    <citation type="submission" date="2021-05" db="EMBL/GenBank/DDBJ databases">
        <title>The genome of the haptophyte Pavlova lutheri (Diacronema luteri, Pavlovales) - a model for lipid biosynthesis in eukaryotic algae.</title>
        <authorList>
            <person name="Hulatt C.J."/>
            <person name="Posewitz M.C."/>
        </authorList>
    </citation>
    <scope>NUCLEOTIDE SEQUENCE</scope>
    <source>
        <strain evidence="1">NIVA-4/92</strain>
    </source>
</reference>
<protein>
    <submittedName>
        <fullName evidence="1">Uncharacterized protein</fullName>
    </submittedName>
</protein>
<dbReference type="Proteomes" id="UP000751190">
    <property type="component" value="Unassembled WGS sequence"/>
</dbReference>